<dbReference type="Gene3D" id="2.60.40.420">
    <property type="entry name" value="Cupredoxins - blue copper proteins"/>
    <property type="match status" value="2"/>
</dbReference>
<dbReference type="InterPro" id="IPR039391">
    <property type="entry name" value="Phytocyanin-like"/>
</dbReference>
<dbReference type="OrthoDB" id="5421909at2759"/>
<dbReference type="RefSeq" id="XP_010254442.1">
    <property type="nucleotide sequence ID" value="XM_010256140.2"/>
</dbReference>
<evidence type="ECO:0000313" key="5">
    <source>
        <dbReference type="Proteomes" id="UP000189703"/>
    </source>
</evidence>
<dbReference type="Pfam" id="PF02298">
    <property type="entry name" value="Cu_bind_like"/>
    <property type="match status" value="2"/>
</dbReference>
<evidence type="ECO:0000256" key="2">
    <source>
        <dbReference type="ARBA" id="ARBA00023180"/>
    </source>
</evidence>
<dbReference type="GeneID" id="104595410"/>
<dbReference type="PANTHER" id="PTHR33021:SF325">
    <property type="entry name" value="PHYTOCYANIN DOMAIN-CONTAINING PROTEIN"/>
    <property type="match status" value="1"/>
</dbReference>
<dbReference type="InterPro" id="IPR003245">
    <property type="entry name" value="Phytocyanin_dom"/>
</dbReference>
<evidence type="ECO:0000256" key="3">
    <source>
        <dbReference type="SAM" id="MobiDB-lite"/>
    </source>
</evidence>
<accession>A0A1U7ZR61</accession>
<evidence type="ECO:0000256" key="4">
    <source>
        <dbReference type="SAM" id="SignalP"/>
    </source>
</evidence>
<keyword evidence="1" id="KW-1015">Disulfide bond</keyword>
<dbReference type="InterPro" id="IPR008972">
    <property type="entry name" value="Cupredoxin"/>
</dbReference>
<feature type="signal peptide" evidence="4">
    <location>
        <begin position="1"/>
        <end position="25"/>
    </location>
</feature>
<dbReference type="CDD" id="cd13920">
    <property type="entry name" value="Stellacyanin"/>
    <property type="match status" value="1"/>
</dbReference>
<keyword evidence="2" id="KW-0325">Glycoprotein</keyword>
<protein>
    <submittedName>
        <fullName evidence="6">Blue copper protein</fullName>
    </submittedName>
</protein>
<feature type="region of interest" description="Disordered" evidence="3">
    <location>
        <begin position="250"/>
        <end position="294"/>
    </location>
</feature>
<dbReference type="AlphaFoldDB" id="A0A1U7ZR61"/>
<reference evidence="6" key="1">
    <citation type="submission" date="2025-08" db="UniProtKB">
        <authorList>
            <consortium name="RefSeq"/>
        </authorList>
    </citation>
    <scope>IDENTIFICATION</scope>
</reference>
<dbReference type="eggNOG" id="ENOG502QVXK">
    <property type="taxonomic scope" value="Eukaryota"/>
</dbReference>
<keyword evidence="4" id="KW-0732">Signal</keyword>
<dbReference type="OMA" id="WASRKTF"/>
<dbReference type="FunFam" id="2.60.40.420:FF:000034">
    <property type="entry name" value="Cupredoxin superfamily protein"/>
    <property type="match status" value="2"/>
</dbReference>
<evidence type="ECO:0000256" key="1">
    <source>
        <dbReference type="ARBA" id="ARBA00023157"/>
    </source>
</evidence>
<dbReference type="GO" id="GO:0009055">
    <property type="term" value="F:electron transfer activity"/>
    <property type="evidence" value="ECO:0007669"/>
    <property type="project" value="InterPro"/>
</dbReference>
<dbReference type="GO" id="GO:0005886">
    <property type="term" value="C:plasma membrane"/>
    <property type="evidence" value="ECO:0000318"/>
    <property type="project" value="GO_Central"/>
</dbReference>
<dbReference type="Proteomes" id="UP000189703">
    <property type="component" value="Unplaced"/>
</dbReference>
<keyword evidence="5" id="KW-1185">Reference proteome</keyword>
<name>A0A1U7ZR61_NELNU</name>
<dbReference type="SUPFAM" id="SSF49503">
    <property type="entry name" value="Cupredoxins"/>
    <property type="match status" value="2"/>
</dbReference>
<gene>
    <name evidence="6" type="primary">LOC104595410</name>
</gene>
<dbReference type="PROSITE" id="PS51485">
    <property type="entry name" value="PHYTOCYANIN"/>
    <property type="match status" value="2"/>
</dbReference>
<dbReference type="PANTHER" id="PTHR33021">
    <property type="entry name" value="BLUE COPPER PROTEIN"/>
    <property type="match status" value="1"/>
</dbReference>
<sequence>MATRVGLFACILVAVTGLLLQSAAAQTTHVVGDTLGWTIPPGGSIAYSTWASTRTFRVGDILEFNFTSGVHDVAQVTKEAFDSCNSSSPIGSVQSTSPVRIILNSTGEHFYICTFIQHCALGQKLAINVTAATAPAPTPSRSPATYVVGDSLGWLVPPGGSIAYSTWASEKTFMVGDTLLFNFTTAQHDVAEVTKTAFDNCDASSTIGPVQSNGPARLSLTSVGQHFYICTFSQHCALGQKLAINVTASTTTATPPPSSTTARTPPSSIASPPSNGPTTAPAPTAGGTTPTPSSAPISLSVAGFSATFLPMAVAFMF</sequence>
<proteinExistence type="predicted"/>
<feature type="chain" id="PRO_5043534225" evidence="4">
    <location>
        <begin position="26"/>
        <end position="317"/>
    </location>
</feature>
<dbReference type="STRING" id="4432.A0A1U7ZR61"/>
<dbReference type="KEGG" id="nnu:104595410"/>
<organism evidence="5 6">
    <name type="scientific">Nelumbo nucifera</name>
    <name type="common">Sacred lotus</name>
    <dbReference type="NCBI Taxonomy" id="4432"/>
    <lineage>
        <taxon>Eukaryota</taxon>
        <taxon>Viridiplantae</taxon>
        <taxon>Streptophyta</taxon>
        <taxon>Embryophyta</taxon>
        <taxon>Tracheophyta</taxon>
        <taxon>Spermatophyta</taxon>
        <taxon>Magnoliopsida</taxon>
        <taxon>Proteales</taxon>
        <taxon>Nelumbonaceae</taxon>
        <taxon>Nelumbo</taxon>
    </lineage>
</organism>
<evidence type="ECO:0000313" key="6">
    <source>
        <dbReference type="RefSeq" id="XP_010254442.1"/>
    </source>
</evidence>